<name>A0A544TC91_9BACI</name>
<accession>A0A544TC91</accession>
<sequence length="207" mass="24040">MKILRYVLIILLGMALTVVMSFLEVSLWIIYLSIIVLYILLLVVPPMYLVYKSNNLARIERYLEGNKKKPLFAYPLAVKAGDRTAIIQAINDILKKYKQPYMQEVYKANLALYENNISKFNTLARQISKEPLRTYYKAYAEALQGKFVEARALKESLQASWMKHSIEAIIAKEQGDMETFRKEVDSSIESARGIQKFSLLYSFKRFE</sequence>
<evidence type="ECO:0000313" key="3">
    <source>
        <dbReference type="Proteomes" id="UP000317316"/>
    </source>
</evidence>
<reference evidence="2 3" key="1">
    <citation type="submission" date="2019-05" db="EMBL/GenBank/DDBJ databases">
        <title>Psychrobacillus vulpis sp. nov., a new species isolated from feces of a red fox that inhabits in The Tablas de Daimiel Natural Park, Albacete, Spain.</title>
        <authorList>
            <person name="Rodriguez M."/>
            <person name="Reina J.C."/>
            <person name="Bejar V."/>
            <person name="Llamas I."/>
        </authorList>
    </citation>
    <scope>NUCLEOTIDE SEQUENCE [LARGE SCALE GENOMIC DNA]</scope>
    <source>
        <strain evidence="2 3">NEAU-3TGS17</strain>
    </source>
</reference>
<evidence type="ECO:0000256" key="1">
    <source>
        <dbReference type="SAM" id="Phobius"/>
    </source>
</evidence>
<keyword evidence="1" id="KW-0812">Transmembrane</keyword>
<feature type="transmembrane region" description="Helical" evidence="1">
    <location>
        <begin position="29"/>
        <end position="51"/>
    </location>
</feature>
<evidence type="ECO:0000313" key="2">
    <source>
        <dbReference type="EMBL" id="TQR15031.1"/>
    </source>
</evidence>
<feature type="transmembrane region" description="Helical" evidence="1">
    <location>
        <begin position="7"/>
        <end position="23"/>
    </location>
</feature>
<dbReference type="OrthoDB" id="2449283at2"/>
<organism evidence="2 3">
    <name type="scientific">Psychrobacillus lasiicapitis</name>
    <dbReference type="NCBI Taxonomy" id="1636719"/>
    <lineage>
        <taxon>Bacteria</taxon>
        <taxon>Bacillati</taxon>
        <taxon>Bacillota</taxon>
        <taxon>Bacilli</taxon>
        <taxon>Bacillales</taxon>
        <taxon>Bacillaceae</taxon>
        <taxon>Psychrobacillus</taxon>
    </lineage>
</organism>
<comment type="caution">
    <text evidence="2">The sequence shown here is derived from an EMBL/GenBank/DDBJ whole genome shotgun (WGS) entry which is preliminary data.</text>
</comment>
<keyword evidence="1" id="KW-0472">Membrane</keyword>
<dbReference type="Proteomes" id="UP000317316">
    <property type="component" value="Unassembled WGS sequence"/>
</dbReference>
<keyword evidence="1" id="KW-1133">Transmembrane helix</keyword>
<dbReference type="RefSeq" id="WP_142538010.1">
    <property type="nucleotide sequence ID" value="NZ_BMIE01000001.1"/>
</dbReference>
<gene>
    <name evidence="2" type="ORF">FG382_06065</name>
</gene>
<keyword evidence="3" id="KW-1185">Reference proteome</keyword>
<dbReference type="EMBL" id="VDGH01000003">
    <property type="protein sequence ID" value="TQR15031.1"/>
    <property type="molecule type" value="Genomic_DNA"/>
</dbReference>
<protein>
    <submittedName>
        <fullName evidence="2">Uncharacterized protein</fullName>
    </submittedName>
</protein>
<proteinExistence type="predicted"/>
<dbReference type="AlphaFoldDB" id="A0A544TC91"/>